<feature type="active site" evidence="6">
    <location>
        <position position="82"/>
    </location>
</feature>
<evidence type="ECO:0000256" key="3">
    <source>
        <dbReference type="ARBA" id="ARBA00022691"/>
    </source>
</evidence>
<reference evidence="9 10" key="1">
    <citation type="submission" date="2023-09" db="EMBL/GenBank/DDBJ databases">
        <title>Thioclava shenzhenensis sp. nov., a multidrug resistant bacteria-antagonizing species isolated from coastal seawater.</title>
        <authorList>
            <person name="Long M."/>
        </authorList>
    </citation>
    <scope>NUCLEOTIDE SEQUENCE [LARGE SCALE GENOMIC DNA]</scope>
    <source>
        <strain evidence="9 10">FTW29</strain>
    </source>
</reference>
<evidence type="ECO:0000256" key="6">
    <source>
        <dbReference type="PROSITE-ProRule" id="PRU01016"/>
    </source>
</evidence>
<dbReference type="EMBL" id="CP135443">
    <property type="protein sequence ID" value="WRY32884.1"/>
    <property type="molecule type" value="Genomic_DNA"/>
</dbReference>
<gene>
    <name evidence="9" type="ORF">RPE78_09205</name>
</gene>
<dbReference type="PANTHER" id="PTHR10629">
    <property type="entry name" value="CYTOSINE-SPECIFIC METHYLTRANSFERASE"/>
    <property type="match status" value="1"/>
</dbReference>
<dbReference type="PROSITE" id="PS51679">
    <property type="entry name" value="SAM_MT_C5"/>
    <property type="match status" value="1"/>
</dbReference>
<keyword evidence="10" id="KW-1185">Reference proteome</keyword>
<protein>
    <recommendedName>
        <fullName evidence="8">Cytosine-specific methyltransferase</fullName>
        <ecNumber evidence="8">2.1.1.37</ecNumber>
    </recommendedName>
</protein>
<dbReference type="RefSeq" id="WP_406720381.1">
    <property type="nucleotide sequence ID" value="NZ_CP135443.1"/>
</dbReference>
<dbReference type="PANTHER" id="PTHR10629:SF52">
    <property type="entry name" value="DNA (CYTOSINE-5)-METHYLTRANSFERASE 1"/>
    <property type="match status" value="1"/>
</dbReference>
<dbReference type="NCBIfam" id="TIGR00675">
    <property type="entry name" value="dcm"/>
    <property type="match status" value="1"/>
</dbReference>
<dbReference type="PRINTS" id="PR00105">
    <property type="entry name" value="C5METTRFRASE"/>
</dbReference>
<name>A0ABZ1DVU9_9RHOB</name>
<keyword evidence="3 6" id="KW-0949">S-adenosyl-L-methionine</keyword>
<sequence>MKSQRIQIVDLFCGCSGMGLGARRAGLDVALSVDVDPVLTSSHGANFPGERLELCDVAQLTGSDLREKAQVTIDGIIGGPPCQGFSSIGRSDPDDPRRTLLKDFFRLVSECEPSFFVMENVKGLIAKKNISELENALDLVREKYHIVGPLLLDAKDYGAATSRPRVFVFGFVEALHAKTFSSVLLQKVTDPTSVRDAISDLLGAKSASQQCDSDFDLWQLSSEVNVSPYARRLRSSNNLTTGLTCVQHKDSIIRRFSSVAPGKVDKIGRHFRLSWSGQCPTLRAGTGPERGSYQSVRPLHPSLPRVINVREGARLQGFPDWFNFHRTSWHSFRMIGNSVSPIISEKIFEAIKESVTTAFEQISEIECRQFEPMVAGRQRMMESQQEL</sequence>
<dbReference type="Gene3D" id="3.90.120.10">
    <property type="entry name" value="DNA Methylase, subunit A, domain 2"/>
    <property type="match status" value="1"/>
</dbReference>
<comment type="catalytic activity">
    <reaction evidence="5 8">
        <text>a 2'-deoxycytidine in DNA + S-adenosyl-L-methionine = a 5-methyl-2'-deoxycytidine in DNA + S-adenosyl-L-homocysteine + H(+)</text>
        <dbReference type="Rhea" id="RHEA:13681"/>
        <dbReference type="Rhea" id="RHEA-COMP:11369"/>
        <dbReference type="Rhea" id="RHEA-COMP:11370"/>
        <dbReference type="ChEBI" id="CHEBI:15378"/>
        <dbReference type="ChEBI" id="CHEBI:57856"/>
        <dbReference type="ChEBI" id="CHEBI:59789"/>
        <dbReference type="ChEBI" id="CHEBI:85452"/>
        <dbReference type="ChEBI" id="CHEBI:85454"/>
        <dbReference type="EC" id="2.1.1.37"/>
    </reaction>
</comment>
<keyword evidence="4" id="KW-0680">Restriction system</keyword>
<dbReference type="SUPFAM" id="SSF53335">
    <property type="entry name" value="S-adenosyl-L-methionine-dependent methyltransferases"/>
    <property type="match status" value="1"/>
</dbReference>
<dbReference type="InterPro" id="IPR018117">
    <property type="entry name" value="C5_DNA_meth_AS"/>
</dbReference>
<accession>A0ABZ1DVU9</accession>
<evidence type="ECO:0000313" key="9">
    <source>
        <dbReference type="EMBL" id="WRY32884.1"/>
    </source>
</evidence>
<dbReference type="EC" id="2.1.1.37" evidence="8"/>
<keyword evidence="2 6" id="KW-0808">Transferase</keyword>
<dbReference type="InterPro" id="IPR029063">
    <property type="entry name" value="SAM-dependent_MTases_sf"/>
</dbReference>
<dbReference type="Gene3D" id="3.40.50.150">
    <property type="entry name" value="Vaccinia Virus protein VP39"/>
    <property type="match status" value="1"/>
</dbReference>
<dbReference type="GO" id="GO:0032259">
    <property type="term" value="P:methylation"/>
    <property type="evidence" value="ECO:0007669"/>
    <property type="project" value="UniProtKB-KW"/>
</dbReference>
<evidence type="ECO:0000256" key="7">
    <source>
        <dbReference type="RuleBase" id="RU000416"/>
    </source>
</evidence>
<comment type="similarity">
    <text evidence="6 7">Belongs to the class I-like SAM-binding methyltransferase superfamily. C5-methyltransferase family.</text>
</comment>
<evidence type="ECO:0000256" key="4">
    <source>
        <dbReference type="ARBA" id="ARBA00022747"/>
    </source>
</evidence>
<evidence type="ECO:0000313" key="10">
    <source>
        <dbReference type="Proteomes" id="UP001623290"/>
    </source>
</evidence>
<proteinExistence type="inferred from homology"/>
<dbReference type="PROSITE" id="PS00094">
    <property type="entry name" value="C5_MTASE_1"/>
    <property type="match status" value="1"/>
</dbReference>
<keyword evidence="1 6" id="KW-0489">Methyltransferase</keyword>
<evidence type="ECO:0000256" key="8">
    <source>
        <dbReference type="RuleBase" id="RU000417"/>
    </source>
</evidence>
<organism evidence="9 10">
    <name type="scientific">Thioclava litoralis</name>
    <dbReference type="NCBI Taxonomy" id="3076557"/>
    <lineage>
        <taxon>Bacteria</taxon>
        <taxon>Pseudomonadati</taxon>
        <taxon>Pseudomonadota</taxon>
        <taxon>Alphaproteobacteria</taxon>
        <taxon>Rhodobacterales</taxon>
        <taxon>Paracoccaceae</taxon>
        <taxon>Thioclava</taxon>
    </lineage>
</organism>
<evidence type="ECO:0000256" key="5">
    <source>
        <dbReference type="ARBA" id="ARBA00047422"/>
    </source>
</evidence>
<evidence type="ECO:0000256" key="2">
    <source>
        <dbReference type="ARBA" id="ARBA00022679"/>
    </source>
</evidence>
<dbReference type="Pfam" id="PF00145">
    <property type="entry name" value="DNA_methylase"/>
    <property type="match status" value="1"/>
</dbReference>
<dbReference type="InterPro" id="IPR001525">
    <property type="entry name" value="C5_MeTfrase"/>
</dbReference>
<evidence type="ECO:0000256" key="1">
    <source>
        <dbReference type="ARBA" id="ARBA00022603"/>
    </source>
</evidence>
<dbReference type="Proteomes" id="UP001623290">
    <property type="component" value="Chromosome"/>
</dbReference>
<dbReference type="GO" id="GO:0003886">
    <property type="term" value="F:DNA (cytosine-5-)-methyltransferase activity"/>
    <property type="evidence" value="ECO:0007669"/>
    <property type="project" value="UniProtKB-EC"/>
</dbReference>
<dbReference type="InterPro" id="IPR050390">
    <property type="entry name" value="C5-Methyltransferase"/>
</dbReference>